<dbReference type="RefSeq" id="XP_005843496.1">
    <property type="nucleotide sequence ID" value="XM_005843434.1"/>
</dbReference>
<evidence type="ECO:0000256" key="3">
    <source>
        <dbReference type="ARBA" id="ARBA00022603"/>
    </source>
</evidence>
<dbReference type="KEGG" id="cvr:CHLNCDRAFT_141021"/>
<comment type="catalytic activity">
    <reaction evidence="7">
        <text>N-methylethanolamine phosphate + S-adenosyl-L-methionine = N,N-dimethylethanolamine phosphate + S-adenosyl-L-homocysteine + H(+)</text>
        <dbReference type="Rhea" id="RHEA:25321"/>
        <dbReference type="ChEBI" id="CHEBI:15378"/>
        <dbReference type="ChEBI" id="CHEBI:57781"/>
        <dbReference type="ChEBI" id="CHEBI:57856"/>
        <dbReference type="ChEBI" id="CHEBI:58641"/>
        <dbReference type="ChEBI" id="CHEBI:59789"/>
        <dbReference type="EC" id="2.1.1.103"/>
    </reaction>
    <physiologicalReaction direction="left-to-right" evidence="7">
        <dbReference type="Rhea" id="RHEA:25322"/>
    </physiologicalReaction>
</comment>
<dbReference type="GeneID" id="17350844"/>
<accession>E1ZRZ8</accession>
<sequence length="141" mass="15333">MCWKRRLARRLATATHPAAACASAAHLTSPAAASPPLPRLAQEYGALLSEAGFDSVAALDRTEEFRGHLARELAAAEGDRQGWVAAFSQEDYEEVTGSWRFKLDRVAAGELQWGLFRAFKQMSGRDYHEPEAPGDGFAALA</sequence>
<dbReference type="Proteomes" id="UP000008141">
    <property type="component" value="Unassembled WGS sequence"/>
</dbReference>
<evidence type="ECO:0000256" key="4">
    <source>
        <dbReference type="ARBA" id="ARBA00022679"/>
    </source>
</evidence>
<gene>
    <name evidence="8" type="ORF">CHLNCDRAFT_141021</name>
</gene>
<evidence type="ECO:0000313" key="8">
    <source>
        <dbReference type="EMBL" id="EFN51394.1"/>
    </source>
</evidence>
<dbReference type="GO" id="GO:0032259">
    <property type="term" value="P:methylation"/>
    <property type="evidence" value="ECO:0007669"/>
    <property type="project" value="UniProtKB-KW"/>
</dbReference>
<dbReference type="InterPro" id="IPR029063">
    <property type="entry name" value="SAM-dependent_MTases_sf"/>
</dbReference>
<evidence type="ECO:0000256" key="5">
    <source>
        <dbReference type="ARBA" id="ARBA00035674"/>
    </source>
</evidence>
<evidence type="ECO:0000256" key="2">
    <source>
        <dbReference type="ARBA" id="ARBA00005189"/>
    </source>
</evidence>
<comment type="catalytic activity">
    <reaction evidence="6">
        <text>N,N-dimethylethanolamine phosphate + S-adenosyl-L-methionine = phosphocholine + S-adenosyl-L-homocysteine + H(+)</text>
        <dbReference type="Rhea" id="RHEA:25325"/>
        <dbReference type="ChEBI" id="CHEBI:15378"/>
        <dbReference type="ChEBI" id="CHEBI:57856"/>
        <dbReference type="ChEBI" id="CHEBI:58641"/>
        <dbReference type="ChEBI" id="CHEBI:59789"/>
        <dbReference type="ChEBI" id="CHEBI:295975"/>
        <dbReference type="EC" id="2.1.1.103"/>
    </reaction>
    <physiologicalReaction direction="left-to-right" evidence="6">
        <dbReference type="Rhea" id="RHEA:25326"/>
    </physiologicalReaction>
</comment>
<name>E1ZRZ8_CHLVA</name>
<dbReference type="OrthoDB" id="8300214at2759"/>
<evidence type="ECO:0000256" key="6">
    <source>
        <dbReference type="ARBA" id="ARBA00047619"/>
    </source>
</evidence>
<keyword evidence="3" id="KW-0489">Methyltransferase</keyword>
<comment type="pathway">
    <text evidence="2">Lipid metabolism.</text>
</comment>
<dbReference type="AlphaFoldDB" id="E1ZRZ8"/>
<keyword evidence="4" id="KW-0808">Transferase</keyword>
<evidence type="ECO:0000256" key="1">
    <source>
        <dbReference type="ARBA" id="ARBA00004969"/>
    </source>
</evidence>
<reference evidence="8 9" key="1">
    <citation type="journal article" date="2010" name="Plant Cell">
        <title>The Chlorella variabilis NC64A genome reveals adaptation to photosymbiosis, coevolution with viruses, and cryptic sex.</title>
        <authorList>
            <person name="Blanc G."/>
            <person name="Duncan G."/>
            <person name="Agarkova I."/>
            <person name="Borodovsky M."/>
            <person name="Gurnon J."/>
            <person name="Kuo A."/>
            <person name="Lindquist E."/>
            <person name="Lucas S."/>
            <person name="Pangilinan J."/>
            <person name="Polle J."/>
            <person name="Salamov A."/>
            <person name="Terry A."/>
            <person name="Yamada T."/>
            <person name="Dunigan D.D."/>
            <person name="Grigoriev I.V."/>
            <person name="Claverie J.M."/>
            <person name="Van Etten J.L."/>
        </authorList>
    </citation>
    <scope>NUCLEOTIDE SEQUENCE [LARGE SCALE GENOMIC DNA]</scope>
    <source>
        <strain evidence="8 9">NC64A</strain>
    </source>
</reference>
<dbReference type="PANTHER" id="PTHR44307">
    <property type="entry name" value="PHOSPHOETHANOLAMINE METHYLTRANSFERASE"/>
    <property type="match status" value="1"/>
</dbReference>
<keyword evidence="9" id="KW-1185">Reference proteome</keyword>
<dbReference type="Gene3D" id="3.40.50.150">
    <property type="entry name" value="Vaccinia Virus protein VP39"/>
    <property type="match status" value="1"/>
</dbReference>
<protein>
    <recommendedName>
        <fullName evidence="5">phosphoethanolamine N-methyltransferase</fullName>
        <ecNumber evidence="5">2.1.1.103</ecNumber>
    </recommendedName>
</protein>
<dbReference type="eggNOG" id="KOG1269">
    <property type="taxonomic scope" value="Eukaryota"/>
</dbReference>
<comment type="pathway">
    <text evidence="1">Phospholipid metabolism; phosphatidylcholine biosynthesis.</text>
</comment>
<dbReference type="EC" id="2.1.1.103" evidence="5"/>
<organism evidence="9">
    <name type="scientific">Chlorella variabilis</name>
    <name type="common">Green alga</name>
    <dbReference type="NCBI Taxonomy" id="554065"/>
    <lineage>
        <taxon>Eukaryota</taxon>
        <taxon>Viridiplantae</taxon>
        <taxon>Chlorophyta</taxon>
        <taxon>core chlorophytes</taxon>
        <taxon>Trebouxiophyceae</taxon>
        <taxon>Chlorellales</taxon>
        <taxon>Chlorellaceae</taxon>
        <taxon>Chlorella clade</taxon>
        <taxon>Chlorella</taxon>
    </lineage>
</organism>
<evidence type="ECO:0000256" key="7">
    <source>
        <dbReference type="ARBA" id="ARBA00047841"/>
    </source>
</evidence>
<dbReference type="EMBL" id="GL433864">
    <property type="protein sequence ID" value="EFN51394.1"/>
    <property type="molecule type" value="Genomic_DNA"/>
</dbReference>
<dbReference type="PANTHER" id="PTHR44307:SF2">
    <property type="entry name" value="PHOSPHOETHANOLAMINE METHYLTRANSFERASE ISOFORM X1"/>
    <property type="match status" value="1"/>
</dbReference>
<proteinExistence type="predicted"/>
<dbReference type="STRING" id="554065.E1ZRZ8"/>
<dbReference type="GO" id="GO:0000234">
    <property type="term" value="F:phosphoethanolamine N-methyltransferase activity"/>
    <property type="evidence" value="ECO:0007669"/>
    <property type="project" value="UniProtKB-EC"/>
</dbReference>
<evidence type="ECO:0000313" key="9">
    <source>
        <dbReference type="Proteomes" id="UP000008141"/>
    </source>
</evidence>
<dbReference type="InParanoid" id="E1ZRZ8"/>